<gene>
    <name evidence="1" type="ORF">GN244_ATG01136</name>
</gene>
<dbReference type="AlphaFoldDB" id="A0A833WQD3"/>
<evidence type="ECO:0000313" key="1">
    <source>
        <dbReference type="EMBL" id="KAF4046745.1"/>
    </source>
</evidence>
<evidence type="ECO:0000313" key="2">
    <source>
        <dbReference type="Proteomes" id="UP000602510"/>
    </source>
</evidence>
<reference evidence="1" key="1">
    <citation type="submission" date="2020-04" db="EMBL/GenBank/DDBJ databases">
        <title>Hybrid Assembly of Korean Phytophthora infestans isolates.</title>
        <authorList>
            <person name="Prokchorchik M."/>
            <person name="Lee Y."/>
            <person name="Seo J."/>
            <person name="Cho J.-H."/>
            <person name="Park Y.-E."/>
            <person name="Jang D.-C."/>
            <person name="Im J.-S."/>
            <person name="Choi J.-G."/>
            <person name="Park H.-J."/>
            <person name="Lee G.-B."/>
            <person name="Lee Y.-G."/>
            <person name="Hong S.-Y."/>
            <person name="Cho K."/>
            <person name="Sohn K.H."/>
        </authorList>
    </citation>
    <scope>NUCLEOTIDE SEQUENCE</scope>
    <source>
        <strain evidence="1">KR_1_A1</strain>
    </source>
</reference>
<proteinExistence type="predicted"/>
<protein>
    <submittedName>
        <fullName evidence="1">Uncharacterized protein</fullName>
    </submittedName>
</protein>
<dbReference type="Proteomes" id="UP000602510">
    <property type="component" value="Unassembled WGS sequence"/>
</dbReference>
<sequence length="67" mass="7215">MATFEQNAVSLTQAVSSSANFVSSSTPMGLEPHPRQCATRKRILQSRGLTAIFNVSLRSESSTTKAE</sequence>
<accession>A0A833WQD3</accession>
<comment type="caution">
    <text evidence="1">The sequence shown here is derived from an EMBL/GenBank/DDBJ whole genome shotgun (WGS) entry which is preliminary data.</text>
</comment>
<name>A0A833WQD3_PHYIN</name>
<organism evidence="1 2">
    <name type="scientific">Phytophthora infestans</name>
    <name type="common">Potato late blight agent</name>
    <name type="synonym">Botrytis infestans</name>
    <dbReference type="NCBI Taxonomy" id="4787"/>
    <lineage>
        <taxon>Eukaryota</taxon>
        <taxon>Sar</taxon>
        <taxon>Stramenopiles</taxon>
        <taxon>Oomycota</taxon>
        <taxon>Peronosporomycetes</taxon>
        <taxon>Peronosporales</taxon>
        <taxon>Peronosporaceae</taxon>
        <taxon>Phytophthora</taxon>
    </lineage>
</organism>
<keyword evidence="2" id="KW-1185">Reference proteome</keyword>
<dbReference type="EMBL" id="WSZM01000015">
    <property type="protein sequence ID" value="KAF4046745.1"/>
    <property type="molecule type" value="Genomic_DNA"/>
</dbReference>